<dbReference type="InterPro" id="IPR009009">
    <property type="entry name" value="RlpA-like_DPBB"/>
</dbReference>
<feature type="domain" description="SPOR" evidence="7">
    <location>
        <begin position="372"/>
        <end position="447"/>
    </location>
</feature>
<dbReference type="EMBL" id="DXEV01000152">
    <property type="protein sequence ID" value="HIX57322.1"/>
    <property type="molecule type" value="Genomic_DNA"/>
</dbReference>
<protein>
    <recommendedName>
        <fullName evidence="4">Endolytic peptidoglycan transglycosylase RlpA</fullName>
        <ecNumber evidence="4">4.2.2.-</ecNumber>
    </recommendedName>
</protein>
<dbReference type="GO" id="GO:0042834">
    <property type="term" value="F:peptidoglycan binding"/>
    <property type="evidence" value="ECO:0007669"/>
    <property type="project" value="InterPro"/>
</dbReference>
<keyword evidence="3 4" id="KW-0961">Cell wall biogenesis/degradation</keyword>
<dbReference type="InterPro" id="IPR036680">
    <property type="entry name" value="SPOR-like_sf"/>
</dbReference>
<dbReference type="GO" id="GO:0008932">
    <property type="term" value="F:lytic endotransglycosylase activity"/>
    <property type="evidence" value="ECO:0007669"/>
    <property type="project" value="UniProtKB-UniRule"/>
</dbReference>
<keyword evidence="1 4" id="KW-0732">Signal</keyword>
<evidence type="ECO:0000256" key="5">
    <source>
        <dbReference type="RuleBase" id="RU003495"/>
    </source>
</evidence>
<dbReference type="PANTHER" id="PTHR34183">
    <property type="entry name" value="ENDOLYTIC PEPTIDOGLYCAN TRANSGLYCOSYLASE RLPA"/>
    <property type="match status" value="1"/>
</dbReference>
<comment type="similarity">
    <text evidence="4 5">Belongs to the RlpA family.</text>
</comment>
<organism evidence="8 9">
    <name type="scientific">Candidatus Anaerobiospirillum pullistercoris</name>
    <dbReference type="NCBI Taxonomy" id="2838452"/>
    <lineage>
        <taxon>Bacteria</taxon>
        <taxon>Pseudomonadati</taxon>
        <taxon>Pseudomonadota</taxon>
        <taxon>Gammaproteobacteria</taxon>
        <taxon>Aeromonadales</taxon>
        <taxon>Succinivibrionaceae</taxon>
        <taxon>Anaerobiospirillum</taxon>
    </lineage>
</organism>
<evidence type="ECO:0000259" key="7">
    <source>
        <dbReference type="PROSITE" id="PS51724"/>
    </source>
</evidence>
<dbReference type="EC" id="4.2.2.-" evidence="4"/>
<dbReference type="InterPro" id="IPR007730">
    <property type="entry name" value="SPOR-like_dom"/>
</dbReference>
<dbReference type="HAMAP" id="MF_02071">
    <property type="entry name" value="RlpA"/>
    <property type="match status" value="1"/>
</dbReference>
<comment type="function">
    <text evidence="4">Lytic transglycosylase with a strong preference for naked glycan strands that lack stem peptides.</text>
</comment>
<dbReference type="GO" id="GO:0000270">
    <property type="term" value="P:peptidoglycan metabolic process"/>
    <property type="evidence" value="ECO:0007669"/>
    <property type="project" value="UniProtKB-UniRule"/>
</dbReference>
<reference evidence="8" key="2">
    <citation type="submission" date="2021-04" db="EMBL/GenBank/DDBJ databases">
        <authorList>
            <person name="Gilroy R."/>
        </authorList>
    </citation>
    <scope>NUCLEOTIDE SEQUENCE</scope>
    <source>
        <strain evidence="8">USASDec5-558</strain>
    </source>
</reference>
<dbReference type="InterPro" id="IPR036908">
    <property type="entry name" value="RlpA-like_sf"/>
</dbReference>
<feature type="region of interest" description="Disordered" evidence="6">
    <location>
        <begin position="40"/>
        <end position="66"/>
    </location>
</feature>
<dbReference type="SUPFAM" id="SSF50685">
    <property type="entry name" value="Barwin-like endoglucanases"/>
    <property type="match status" value="1"/>
</dbReference>
<keyword evidence="2 4" id="KW-0456">Lyase</keyword>
<gene>
    <name evidence="4" type="primary">rlpA</name>
    <name evidence="8" type="ORF">H9850_07610</name>
</gene>
<reference evidence="8" key="1">
    <citation type="journal article" date="2021" name="PeerJ">
        <title>Extensive microbial diversity within the chicken gut microbiome revealed by metagenomics and culture.</title>
        <authorList>
            <person name="Gilroy R."/>
            <person name="Ravi A."/>
            <person name="Getino M."/>
            <person name="Pursley I."/>
            <person name="Horton D.L."/>
            <person name="Alikhan N.F."/>
            <person name="Baker D."/>
            <person name="Gharbi K."/>
            <person name="Hall N."/>
            <person name="Watson M."/>
            <person name="Adriaenssens E.M."/>
            <person name="Foster-Nyarko E."/>
            <person name="Jarju S."/>
            <person name="Secka A."/>
            <person name="Antonio M."/>
            <person name="Oren A."/>
            <person name="Chaudhuri R.R."/>
            <person name="La Ragione R."/>
            <person name="Hildebrand F."/>
            <person name="Pallen M.J."/>
        </authorList>
    </citation>
    <scope>NUCLEOTIDE SEQUENCE</scope>
    <source>
        <strain evidence="8">USASDec5-558</strain>
    </source>
</reference>
<feature type="chain" id="PRO_5039774639" description="Endolytic peptidoglycan transglycosylase RlpA" evidence="4">
    <location>
        <begin position="26"/>
        <end position="447"/>
    </location>
</feature>
<sequence precursor="true">MRSAKTYFSALALVLLFGSTTLVLNGCQSTAINELAKKTHGSKAGDGYTYGTGPNKTKPYPQSEPVNISGVGGAKPRFEPLSRGGNSDYRVLGQTYIVWTDCQSYQEVGTASWYGPGFHGNKTSNGEYYDQKGYTAAHKNLPLPSYVKVTNLENGKMVIVRVNDRGPFHGSRIIDLSEGAAKAIDMTKKGTARVKLELINTRTNNTTTEGGHGTGAIIAQGVINEIITNNTSSTTRNNLEKLGNYFDEKKANGEVSNSTKVAAIGAGLYFAGKVGSALAEASEDSGSSSNTSKSLVSSNSRSSNSVTSTITTTTTNSLGETTTNQTVSTKSFAPSNANYEIDYALPPPQVNTTTASNTSVASGSLVDAATGKALASGSYVQLFSSSTLDGATKAKTRIAQQTSYPVVIMAEDGLFRVRIGPVPEMSIGQALEQMRQAGYADAFIKHL</sequence>
<evidence type="ECO:0000313" key="8">
    <source>
        <dbReference type="EMBL" id="HIX57322.1"/>
    </source>
</evidence>
<dbReference type="InterPro" id="IPR034718">
    <property type="entry name" value="RlpA"/>
</dbReference>
<dbReference type="GO" id="GO:0009279">
    <property type="term" value="C:cell outer membrane"/>
    <property type="evidence" value="ECO:0007669"/>
    <property type="project" value="TreeGrafter"/>
</dbReference>
<evidence type="ECO:0000256" key="6">
    <source>
        <dbReference type="SAM" id="MobiDB-lite"/>
    </source>
</evidence>
<evidence type="ECO:0000256" key="4">
    <source>
        <dbReference type="HAMAP-Rule" id="MF_02071"/>
    </source>
</evidence>
<name>A0A9D2B0T3_9GAMM</name>
<dbReference type="SUPFAM" id="SSF110997">
    <property type="entry name" value="Sporulation related repeat"/>
    <property type="match status" value="1"/>
</dbReference>
<evidence type="ECO:0000313" key="9">
    <source>
        <dbReference type="Proteomes" id="UP000886829"/>
    </source>
</evidence>
<dbReference type="Pfam" id="PF05036">
    <property type="entry name" value="SPOR"/>
    <property type="match status" value="1"/>
</dbReference>
<feature type="region of interest" description="Disordered" evidence="6">
    <location>
        <begin position="282"/>
        <end position="331"/>
    </location>
</feature>
<proteinExistence type="inferred from homology"/>
<dbReference type="Gene3D" id="3.30.70.1070">
    <property type="entry name" value="Sporulation related repeat"/>
    <property type="match status" value="1"/>
</dbReference>
<dbReference type="Gene3D" id="2.40.40.10">
    <property type="entry name" value="RlpA-like domain"/>
    <property type="match status" value="1"/>
</dbReference>
<accession>A0A9D2B0T3</accession>
<dbReference type="InterPro" id="IPR012997">
    <property type="entry name" value="RplA"/>
</dbReference>
<feature type="compositionally biased region" description="Low complexity" evidence="6">
    <location>
        <begin position="284"/>
        <end position="326"/>
    </location>
</feature>
<evidence type="ECO:0000256" key="2">
    <source>
        <dbReference type="ARBA" id="ARBA00023239"/>
    </source>
</evidence>
<dbReference type="Pfam" id="PF03330">
    <property type="entry name" value="DPBB_1"/>
    <property type="match status" value="1"/>
</dbReference>
<dbReference type="CDD" id="cd22268">
    <property type="entry name" value="DPBB_RlpA-like"/>
    <property type="match status" value="1"/>
</dbReference>
<dbReference type="PANTHER" id="PTHR34183:SF1">
    <property type="entry name" value="ENDOLYTIC PEPTIDOGLYCAN TRANSGLYCOSYLASE RLPA"/>
    <property type="match status" value="1"/>
</dbReference>
<dbReference type="GO" id="GO:0071555">
    <property type="term" value="P:cell wall organization"/>
    <property type="evidence" value="ECO:0007669"/>
    <property type="project" value="UniProtKB-KW"/>
</dbReference>
<evidence type="ECO:0000256" key="1">
    <source>
        <dbReference type="ARBA" id="ARBA00022729"/>
    </source>
</evidence>
<comment type="caution">
    <text evidence="8">The sequence shown here is derived from an EMBL/GenBank/DDBJ whole genome shotgun (WGS) entry which is preliminary data.</text>
</comment>
<dbReference type="NCBIfam" id="TIGR00413">
    <property type="entry name" value="rlpA"/>
    <property type="match status" value="1"/>
</dbReference>
<dbReference type="PROSITE" id="PS51724">
    <property type="entry name" value="SPOR"/>
    <property type="match status" value="1"/>
</dbReference>
<dbReference type="Proteomes" id="UP000886829">
    <property type="component" value="Unassembled WGS sequence"/>
</dbReference>
<evidence type="ECO:0000256" key="3">
    <source>
        <dbReference type="ARBA" id="ARBA00023316"/>
    </source>
</evidence>
<feature type="signal peptide" evidence="4">
    <location>
        <begin position="1"/>
        <end position="25"/>
    </location>
</feature>
<dbReference type="AlphaFoldDB" id="A0A9D2B0T3"/>